<name>A0A6J6F4T5_9ZZZZ</name>
<evidence type="ECO:0000313" key="2">
    <source>
        <dbReference type="EMBL" id="CAB4583750.1"/>
    </source>
</evidence>
<reference evidence="2" key="1">
    <citation type="submission" date="2020-05" db="EMBL/GenBank/DDBJ databases">
        <authorList>
            <person name="Chiriac C."/>
            <person name="Salcher M."/>
            <person name="Ghai R."/>
            <person name="Kavagutti S V."/>
        </authorList>
    </citation>
    <scope>NUCLEOTIDE SEQUENCE</scope>
</reference>
<dbReference type="GO" id="GO:0016020">
    <property type="term" value="C:membrane"/>
    <property type="evidence" value="ECO:0007669"/>
    <property type="project" value="InterPro"/>
</dbReference>
<dbReference type="SUPFAM" id="SSF158791">
    <property type="entry name" value="MgtE N-terminal domain-like"/>
    <property type="match status" value="1"/>
</dbReference>
<dbReference type="AlphaFoldDB" id="A0A6J6F4T5"/>
<dbReference type="SUPFAM" id="SSF54631">
    <property type="entry name" value="CBS-domain pair"/>
    <property type="match status" value="1"/>
</dbReference>
<dbReference type="InterPro" id="IPR000644">
    <property type="entry name" value="CBS_dom"/>
</dbReference>
<evidence type="ECO:0000259" key="1">
    <source>
        <dbReference type="PROSITE" id="PS51371"/>
    </source>
</evidence>
<dbReference type="Pfam" id="PF03448">
    <property type="entry name" value="MgtE_N"/>
    <property type="match status" value="1"/>
</dbReference>
<organism evidence="2">
    <name type="scientific">freshwater metagenome</name>
    <dbReference type="NCBI Taxonomy" id="449393"/>
    <lineage>
        <taxon>unclassified sequences</taxon>
        <taxon>metagenomes</taxon>
        <taxon>ecological metagenomes</taxon>
    </lineage>
</organism>
<protein>
    <submittedName>
        <fullName evidence="2">Unannotated protein</fullName>
    </submittedName>
</protein>
<dbReference type="InterPro" id="IPR006668">
    <property type="entry name" value="Mg_transptr_MgtE_intracell_dom"/>
</dbReference>
<dbReference type="PANTHER" id="PTHR43773">
    <property type="entry name" value="MAGNESIUM TRANSPORTER MGTE"/>
    <property type="match status" value="1"/>
</dbReference>
<dbReference type="InterPro" id="IPR006669">
    <property type="entry name" value="MgtE_transporter"/>
</dbReference>
<feature type="domain" description="CBS" evidence="1">
    <location>
        <begin position="350"/>
        <end position="409"/>
    </location>
</feature>
<accession>A0A6J6F4T5</accession>
<gene>
    <name evidence="2" type="ORF">UFOPK1788_00065</name>
</gene>
<dbReference type="CDD" id="cd04606">
    <property type="entry name" value="CBS_pair_Mg_transporter"/>
    <property type="match status" value="1"/>
</dbReference>
<dbReference type="Pfam" id="PF00571">
    <property type="entry name" value="CBS"/>
    <property type="match status" value="1"/>
</dbReference>
<dbReference type="PANTHER" id="PTHR43773:SF1">
    <property type="entry name" value="MAGNESIUM TRANSPORTER MGTE"/>
    <property type="match status" value="1"/>
</dbReference>
<dbReference type="Gene3D" id="3.10.580.10">
    <property type="entry name" value="CBS-domain"/>
    <property type="match status" value="1"/>
</dbReference>
<dbReference type="EMBL" id="CAEZUE010000004">
    <property type="protein sequence ID" value="CAB4583750.1"/>
    <property type="molecule type" value="Genomic_DNA"/>
</dbReference>
<proteinExistence type="predicted"/>
<dbReference type="SMART" id="SM00924">
    <property type="entry name" value="MgtE_N"/>
    <property type="match status" value="1"/>
</dbReference>
<dbReference type="Pfam" id="PF26205">
    <property type="entry name" value="SH3_actinomycetes"/>
    <property type="match status" value="1"/>
</dbReference>
<dbReference type="PROSITE" id="PS51371">
    <property type="entry name" value="CBS"/>
    <property type="match status" value="1"/>
</dbReference>
<dbReference type="InterPro" id="IPR038076">
    <property type="entry name" value="MgtE_N_sf"/>
</dbReference>
<dbReference type="InterPro" id="IPR046342">
    <property type="entry name" value="CBS_dom_sf"/>
</dbReference>
<dbReference type="InterPro" id="IPR058838">
    <property type="entry name" value="SH3_actinomycetes"/>
</dbReference>
<dbReference type="GO" id="GO:0015095">
    <property type="term" value="F:magnesium ion transmembrane transporter activity"/>
    <property type="evidence" value="ECO:0007669"/>
    <property type="project" value="InterPro"/>
</dbReference>
<sequence length="418" mass="46226">MTSTRVYVARLSGCAVFDPLGDRVGRVRDVVVSYRQKDAPVVVGLIVEIPGRRRVFQGINRVTSIRPGQILTTGILNMRRFEQRGGEVRIFAELIGRVMAFRDGSGSSTVEDVAIENDALGQWSISQLYLRREKVAGLFGKGPTVFARWEDVAETEKAGDSQSAEHLVASYSELHPVDLAASILELPEERRIEVAEELSDERLADALEEMPETDQLEIIEGMDDERVADVLDNMEPDDAADLLAQMPQDRTEQILDLMDPEEAEDVRFLLSFDPETAGGLMSTDPIMVSAETTVAEGLALVRRADVTPAMAAAICVTMPPFESPTGRFLGMVHFQRMLRHPPQTQLGTILDTGAEPLLDTAPLDEVARTFASYNLVSLPVVDEQNRLLGVVTVDDVLDHMLPDDWRNPYYESERTTGA</sequence>
<dbReference type="Gene3D" id="1.25.60.10">
    <property type="entry name" value="MgtE N-terminal domain-like"/>
    <property type="match status" value="1"/>
</dbReference>